<reference evidence="1 2" key="1">
    <citation type="journal article" date="2020" name="Microbes Environ.">
        <title>Synthetic bacterial community of duckweed: a simple and stable system to study plant-microbe interactions.</title>
        <authorList>
            <person name="Ishizawa H."/>
            <person name="Tada M."/>
            <person name="Kuroda M."/>
            <person name="Inoue D."/>
            <person name="Futamata H."/>
            <person name="Ike M."/>
        </authorList>
    </citation>
    <scope>NUCLEOTIDE SEQUENCE [LARGE SCALE GENOMIC DNA]</scope>
    <source>
        <strain evidence="1 2">DW100</strain>
    </source>
</reference>
<proteinExistence type="predicted"/>
<evidence type="ECO:0000313" key="2">
    <source>
        <dbReference type="Proteomes" id="UP001380186"/>
    </source>
</evidence>
<dbReference type="Proteomes" id="UP001380186">
    <property type="component" value="Chromosome"/>
</dbReference>
<gene>
    <name evidence="1" type="ORF">CRDW_11400</name>
</gene>
<protein>
    <submittedName>
        <fullName evidence="1">Uncharacterized protein</fullName>
    </submittedName>
</protein>
<sequence>MIKFYKDNSKRNILGVFVLISTSLSSQVGISTPNPAATLDIVASTTNGTKAEGFIAPRLTGDQIKLGDSRYAAAQKGAIIYATAPVTLASAKTANILTEGYYFFDGNLWQKINTGTSSGDTTNDAWINDPANTTVTLGTKANGSARTAGTEFVAKDNGAIGIGTSTPNASSILDVSSSNKGILVPRVTLTGITDGTTITSPATGLIVYNTATTIGGPGLAYNSGTPAAPKWANITVYTDTSGVLTKKYVYQALPDPTKTFTLGNLEFRATTGPDSYLFQMRMINPPASPITYQCDRISWFGTNGITSTTASVTFNSGNYSNWQNYTGGTTSALGGNSAALFTFIQSANDTYFYRASNHIRPSGTAFTAFVIEAF</sequence>
<evidence type="ECO:0000313" key="1">
    <source>
        <dbReference type="EMBL" id="BEV03766.1"/>
    </source>
</evidence>
<keyword evidence="2" id="KW-1185">Reference proteome</keyword>
<dbReference type="EMBL" id="AP029022">
    <property type="protein sequence ID" value="BEV03766.1"/>
    <property type="molecule type" value="Genomic_DNA"/>
</dbReference>
<name>A0ABM8K4B0_9FLAO</name>
<organism evidence="1 2">
    <name type="scientific">Chryseobacterium gambrini</name>
    <dbReference type="NCBI Taxonomy" id="373672"/>
    <lineage>
        <taxon>Bacteria</taxon>
        <taxon>Pseudomonadati</taxon>
        <taxon>Bacteroidota</taxon>
        <taxon>Flavobacteriia</taxon>
        <taxon>Flavobacteriales</taxon>
        <taxon>Weeksellaceae</taxon>
        <taxon>Chryseobacterium group</taxon>
        <taxon>Chryseobacterium</taxon>
    </lineage>
</organism>
<dbReference type="RefSeq" id="WP_273141699.1">
    <property type="nucleotide sequence ID" value="NZ_AP029022.1"/>
</dbReference>
<accession>A0ABM8K4B0</accession>